<dbReference type="PATRIC" id="fig|1188261.3.peg.583"/>
<proteinExistence type="predicted"/>
<evidence type="ECO:0000313" key="2">
    <source>
        <dbReference type="EMBL" id="ERN54884.1"/>
    </source>
</evidence>
<evidence type="ECO:0000313" key="3">
    <source>
        <dbReference type="Proteomes" id="UP000017170"/>
    </source>
</evidence>
<dbReference type="EMBL" id="ATAE01000005">
    <property type="protein sequence ID" value="ERN54884.1"/>
    <property type="molecule type" value="Genomic_DNA"/>
</dbReference>
<dbReference type="AlphaFoldDB" id="U6ST70"/>
<accession>U6ST70</accession>
<feature type="compositionally biased region" description="Basic and acidic residues" evidence="1">
    <location>
        <begin position="197"/>
        <end position="210"/>
    </location>
</feature>
<dbReference type="RefSeq" id="WP_022626949.1">
    <property type="nucleotide sequence ID" value="NZ_ATAE01000005.1"/>
</dbReference>
<protein>
    <recommendedName>
        <fullName evidence="4">Hook-length control protein FliK</fullName>
    </recommendedName>
</protein>
<dbReference type="Proteomes" id="UP000017170">
    <property type="component" value="Unassembled WGS sequence"/>
</dbReference>
<keyword evidence="3" id="KW-1185">Reference proteome</keyword>
<sequence>MQVNHLQHIQNQQPERAIPLREGDVYKATVKERKDHNEALISIRGREVLARFEGSVPSGERVTIQVDQVKEGHINVRALALNEEPRAATQANNQNKDAVNQTLQNLGSKNPTPAMREAAQALMDKGVPLTREGVAELERFLRSGDAANRLETVKALANKRLEVTSTHLRSVHEALHGRPYTHVLNDLAKEVDPEFKVEPRERTSEGRQELPARNGEPIRSNQNGRMSPDYLREIRQMIQQDASIERAVQTARSQVVQHPETSREAAQLVERSTTEAAHLTKVAKERVQEAVSQVLRQSSGIDSQINRELQAISQAGGSIENTVEMIRTARSSQELSTAHQQVVDKAVAQASQLIQAGREQMIQALTKSEELIQSNVNGTSNLDSIQSNSLGSALMDAGKALQQEPNIQRVIQMIETSLLNHPEVPRETQKQLSEALMKAADSANNGREMRARQLLSQALLEVESLKVSVDSNQLSPNQAGPNQNGASLMGADQYIQNEVYQTSLEAASKNIAVTTVTEKLAEAAQTFKQFQREISRTLDQIIRQTEQFKQHAEPSTKPLLETTIKKLDHAILRSEMMLLTDMKTERSLMQASSQLQEAKKLLSKGLHEQAKQIVKEVKQLVERLNFQPSETKVKHYVALNERSGQEGRTPSQILSQQYSEHARSPIQEGSPRAMFEMIRGMGLNRDSEIAQQLAAAKEHTEINERNVKATLMQIARGEEEGTRLNQLANQALNNMTGQQLLSRSDQQANMQSLFLNLPMLLQNKVENLQVFVNSRNEGGKVDWENCSLFFLMETPKMGEVGIAISAADRQLSVTLKNDGEAFEEKMAPLVDQAVEKLSAIGYSIKGIQYSKLKQDEQDPALDQVQKKVQTPTFTEKGFDFKI</sequence>
<comment type="caution">
    <text evidence="2">The sequence shown here is derived from an EMBL/GenBank/DDBJ whole genome shotgun (WGS) entry which is preliminary data.</text>
</comment>
<name>U6ST70_9BACI</name>
<feature type="region of interest" description="Disordered" evidence="1">
    <location>
        <begin position="197"/>
        <end position="225"/>
    </location>
</feature>
<reference evidence="2 3" key="1">
    <citation type="journal article" date="2013" name="Genome Announc.">
        <title>Genome Sequence of the Extreme Obligate Alkaliphile Bacillus marmarensis Strain DSM 21297.</title>
        <authorList>
            <person name="Wernick D.G."/>
            <person name="Choi K.Y."/>
            <person name="Tat C.A."/>
            <person name="Lafontaine Rivera J.G."/>
            <person name="Liao J.C."/>
        </authorList>
    </citation>
    <scope>NUCLEOTIDE SEQUENCE [LARGE SCALE GENOMIC DNA]</scope>
    <source>
        <strain evidence="2 3">DSM 21297</strain>
    </source>
</reference>
<evidence type="ECO:0008006" key="4">
    <source>
        <dbReference type="Google" id="ProtNLM"/>
    </source>
</evidence>
<organism evidence="2 3">
    <name type="scientific">Alkalihalophilus marmarensis DSM 21297</name>
    <dbReference type="NCBI Taxonomy" id="1188261"/>
    <lineage>
        <taxon>Bacteria</taxon>
        <taxon>Bacillati</taxon>
        <taxon>Bacillota</taxon>
        <taxon>Bacilli</taxon>
        <taxon>Bacillales</taxon>
        <taxon>Bacillaceae</taxon>
        <taxon>Alkalihalophilus</taxon>
    </lineage>
</organism>
<gene>
    <name evidence="2" type="ORF">A33I_05920</name>
</gene>
<evidence type="ECO:0000256" key="1">
    <source>
        <dbReference type="SAM" id="MobiDB-lite"/>
    </source>
</evidence>